<proteinExistence type="predicted"/>
<comment type="caution">
    <text evidence="7">The sequence shown here is derived from an EMBL/GenBank/DDBJ whole genome shotgun (WGS) entry which is preliminary data.</text>
</comment>
<gene>
    <name evidence="7" type="ORF">M9Y10_045328</name>
</gene>
<evidence type="ECO:0000313" key="7">
    <source>
        <dbReference type="EMBL" id="KAK8882686.1"/>
    </source>
</evidence>
<reference evidence="7 8" key="1">
    <citation type="submission" date="2024-04" db="EMBL/GenBank/DDBJ databases">
        <title>Tritrichomonas musculus Genome.</title>
        <authorList>
            <person name="Alves-Ferreira E."/>
            <person name="Grigg M."/>
            <person name="Lorenzi H."/>
            <person name="Galac M."/>
        </authorList>
    </citation>
    <scope>NUCLEOTIDE SEQUENCE [LARGE SCALE GENOMIC DNA]</scope>
    <source>
        <strain evidence="7 8">EAF2021</strain>
    </source>
</reference>
<evidence type="ECO:0000256" key="1">
    <source>
        <dbReference type="ARBA" id="ARBA00022527"/>
    </source>
</evidence>
<feature type="domain" description="Protein kinase" evidence="6">
    <location>
        <begin position="20"/>
        <end position="96"/>
    </location>
</feature>
<keyword evidence="4" id="KW-0418">Kinase</keyword>
<evidence type="ECO:0000313" key="8">
    <source>
        <dbReference type="Proteomes" id="UP001470230"/>
    </source>
</evidence>
<dbReference type="EMBL" id="JAPFFF010000009">
    <property type="protein sequence ID" value="KAK8882686.1"/>
    <property type="molecule type" value="Genomic_DNA"/>
</dbReference>
<keyword evidence="3" id="KW-0547">Nucleotide-binding</keyword>
<keyword evidence="1" id="KW-0723">Serine/threonine-protein kinase</keyword>
<evidence type="ECO:0000256" key="3">
    <source>
        <dbReference type="ARBA" id="ARBA00022741"/>
    </source>
</evidence>
<dbReference type="SUPFAM" id="SSF56112">
    <property type="entry name" value="Protein kinase-like (PK-like)"/>
    <property type="match status" value="1"/>
</dbReference>
<dbReference type="PANTHER" id="PTHR24342:SF14">
    <property type="entry name" value="DEATH-ASSOCIATED PROTEIN KINASE DAPK-1"/>
    <property type="match status" value="1"/>
</dbReference>
<dbReference type="Pfam" id="PF00069">
    <property type="entry name" value="Pkinase"/>
    <property type="match status" value="1"/>
</dbReference>
<keyword evidence="2" id="KW-0808">Transferase</keyword>
<name>A0ABR2JUX2_9EUKA</name>
<evidence type="ECO:0000256" key="4">
    <source>
        <dbReference type="ARBA" id="ARBA00022777"/>
    </source>
</evidence>
<dbReference type="InterPro" id="IPR000719">
    <property type="entry name" value="Prot_kinase_dom"/>
</dbReference>
<dbReference type="PANTHER" id="PTHR24342">
    <property type="entry name" value="SERINE/THREONINE-PROTEIN KINASE 17"/>
    <property type="match status" value="1"/>
</dbReference>
<dbReference type="Gene3D" id="3.30.200.20">
    <property type="entry name" value="Phosphorylase Kinase, domain 1"/>
    <property type="match status" value="1"/>
</dbReference>
<keyword evidence="8" id="KW-1185">Reference proteome</keyword>
<sequence length="96" mass="11479">MFKLNSIKNNMIVPSSFNGYEIIEEISRTQFSLILKVKQKSTYEIFAAKVYRKKIGRQYHILNRMIITEIKVLRLTNHPNIIKLYDVFDIKKENKE</sequence>
<evidence type="ECO:0000256" key="5">
    <source>
        <dbReference type="ARBA" id="ARBA00022840"/>
    </source>
</evidence>
<evidence type="ECO:0000259" key="6">
    <source>
        <dbReference type="PROSITE" id="PS50011"/>
    </source>
</evidence>
<keyword evidence="5" id="KW-0067">ATP-binding</keyword>
<dbReference type="Proteomes" id="UP001470230">
    <property type="component" value="Unassembled WGS sequence"/>
</dbReference>
<accession>A0ABR2JUX2</accession>
<organism evidence="7 8">
    <name type="scientific">Tritrichomonas musculus</name>
    <dbReference type="NCBI Taxonomy" id="1915356"/>
    <lineage>
        <taxon>Eukaryota</taxon>
        <taxon>Metamonada</taxon>
        <taxon>Parabasalia</taxon>
        <taxon>Tritrichomonadida</taxon>
        <taxon>Tritrichomonadidae</taxon>
        <taxon>Tritrichomonas</taxon>
    </lineage>
</organism>
<protein>
    <recommendedName>
        <fullName evidence="6">Protein kinase domain-containing protein</fullName>
    </recommendedName>
</protein>
<dbReference type="PROSITE" id="PS50011">
    <property type="entry name" value="PROTEIN_KINASE_DOM"/>
    <property type="match status" value="1"/>
</dbReference>
<dbReference type="InterPro" id="IPR011009">
    <property type="entry name" value="Kinase-like_dom_sf"/>
</dbReference>
<evidence type="ECO:0000256" key="2">
    <source>
        <dbReference type="ARBA" id="ARBA00022679"/>
    </source>
</evidence>